<evidence type="ECO:0000256" key="11">
    <source>
        <dbReference type="ARBA" id="ARBA00023180"/>
    </source>
</evidence>
<dbReference type="GO" id="GO:0008331">
    <property type="term" value="F:high voltage-gated calcium channel activity"/>
    <property type="evidence" value="ECO:0007669"/>
    <property type="project" value="TreeGrafter"/>
</dbReference>
<feature type="transmembrane region" description="Helical" evidence="13">
    <location>
        <begin position="411"/>
        <end position="429"/>
    </location>
</feature>
<evidence type="ECO:0000256" key="10">
    <source>
        <dbReference type="ARBA" id="ARBA00023136"/>
    </source>
</evidence>
<keyword evidence="16" id="KW-1185">Reference proteome</keyword>
<dbReference type="Pfam" id="PF00520">
    <property type="entry name" value="Ion_trans"/>
    <property type="match status" value="1"/>
</dbReference>
<evidence type="ECO:0000256" key="2">
    <source>
        <dbReference type="ARBA" id="ARBA00022448"/>
    </source>
</evidence>
<dbReference type="Proteomes" id="UP000023152">
    <property type="component" value="Unassembled WGS sequence"/>
</dbReference>
<feature type="transmembrane region" description="Helical" evidence="13">
    <location>
        <begin position="988"/>
        <end position="1011"/>
    </location>
</feature>
<keyword evidence="4" id="KW-0107">Calcium channel</keyword>
<dbReference type="InterPro" id="IPR050599">
    <property type="entry name" value="VDCC_alpha-1_subunit"/>
</dbReference>
<evidence type="ECO:0000256" key="5">
    <source>
        <dbReference type="ARBA" id="ARBA00022692"/>
    </source>
</evidence>
<accession>X6LAA3</accession>
<feature type="transmembrane region" description="Helical" evidence="13">
    <location>
        <begin position="195"/>
        <end position="214"/>
    </location>
</feature>
<feature type="transmembrane region" description="Helical" evidence="13">
    <location>
        <begin position="855"/>
        <end position="879"/>
    </location>
</feature>
<dbReference type="GO" id="GO:0098703">
    <property type="term" value="P:calcium ion import across plasma membrane"/>
    <property type="evidence" value="ECO:0007669"/>
    <property type="project" value="TreeGrafter"/>
</dbReference>
<dbReference type="PANTHER" id="PTHR45628:SF7">
    <property type="entry name" value="VOLTAGE-DEPENDENT CALCIUM CHANNEL TYPE A SUBUNIT ALPHA-1"/>
    <property type="match status" value="1"/>
</dbReference>
<feature type="transmembrane region" description="Helical" evidence="13">
    <location>
        <begin position="386"/>
        <end position="405"/>
    </location>
</feature>
<feature type="transmembrane region" description="Helical" evidence="13">
    <location>
        <begin position="226"/>
        <end position="244"/>
    </location>
</feature>
<evidence type="ECO:0000256" key="8">
    <source>
        <dbReference type="ARBA" id="ARBA00022989"/>
    </source>
</evidence>
<keyword evidence="7" id="KW-0851">Voltage-gated channel</keyword>
<evidence type="ECO:0000313" key="15">
    <source>
        <dbReference type="EMBL" id="ETN98453.1"/>
    </source>
</evidence>
<evidence type="ECO:0000259" key="14">
    <source>
        <dbReference type="Pfam" id="PF00520"/>
    </source>
</evidence>
<organism evidence="15 16">
    <name type="scientific">Reticulomyxa filosa</name>
    <dbReference type="NCBI Taxonomy" id="46433"/>
    <lineage>
        <taxon>Eukaryota</taxon>
        <taxon>Sar</taxon>
        <taxon>Rhizaria</taxon>
        <taxon>Retaria</taxon>
        <taxon>Foraminifera</taxon>
        <taxon>Monothalamids</taxon>
        <taxon>Reticulomyxidae</taxon>
        <taxon>Reticulomyxa</taxon>
    </lineage>
</organism>
<comment type="caution">
    <text evidence="15">The sequence shown here is derived from an EMBL/GenBank/DDBJ whole genome shotgun (WGS) entry which is preliminary data.</text>
</comment>
<evidence type="ECO:0000256" key="4">
    <source>
        <dbReference type="ARBA" id="ARBA00022673"/>
    </source>
</evidence>
<feature type="transmembrane region" description="Helical" evidence="13">
    <location>
        <begin position="250"/>
        <end position="271"/>
    </location>
</feature>
<keyword evidence="8 13" id="KW-1133">Transmembrane helix</keyword>
<feature type="transmembrane region" description="Helical" evidence="13">
    <location>
        <begin position="737"/>
        <end position="756"/>
    </location>
</feature>
<evidence type="ECO:0000256" key="7">
    <source>
        <dbReference type="ARBA" id="ARBA00022882"/>
    </source>
</evidence>
<feature type="transmembrane region" description="Helical" evidence="13">
    <location>
        <begin position="472"/>
        <end position="495"/>
    </location>
</feature>
<name>X6LAA3_RETFI</name>
<sequence>MFIYLFNVANVKWLYIFIQDEDGVLVAVFVVDYNYQVKKRKILLVMLISFLSSTRILKIKYLNDRFILLLGFELISWIFEEAPNYYLLAASKGPTLESQRSVQGEIDTNIQTTPSGSMLVPVKNYTNEHIKIISKVILEVYKLKRLRNDSTPSQIRMPLDYPRVYAGRELNYESLSWIIVTSVSMSGLTDRSRDSIIATWFIDIVVIVVVVYLLERLKQQADTCSLPFISSFVIVGIAIVGMNIKPKPRLMYTLAVILIFAALVMIGFLFCKKEKKRQSEDSEQKQSEDSEQKQSKSEMIIESILGLCCKKKKKSQSEDSKQKQSESEKLTNVLDKLIKGLEDKEDLLLYMAIRALNEKDKLHTSSMYEVCSSWTLNKYRYLVGTVWQYFIKIVEVVFLIISAWDAKQCEWVKLILLFFMIIDIILKFLPKEKKDKIRQYRCQKNHNQNNNDGSQGKINGECLIQRIDMRDILYVLLVIFFTIACILRLASGIALTSYVPLEGMLVVISIDHLYELSRNYIRAIFDAREIFFVWMCMILLAASFGGVYFRNSNTNELTNNFNGFPQALLTTFVLMPTGENYTDVAYSRGWASFVFCLVLIITGLILNPILAGRFQKSFKESRVADELAKKKRKDDALHCAYYFAEKANRVKELMNMCEYLADKPQKQQNTMNEDQEQNFKDMFKELIIPWNITFSQARKIFLERKCDKCTSCTSDKYISCTQKCLERNIFQQKWRRHVIIIVGIAPALIASCLLQLDGPDITATKGVLITCFIFNAIEIFLRWFAFGFCRFFDVIGFKDHEGVNHKEVKNTKVNHKEINLQSKSSEVNHTEVNNNDEEQSNVVYWSRMDRKIWNVVNLVEFLLFSGAIVAIIYSCFMGYETLQLTMLVMSLTRIFTILPSSQRIIMPLYSALTKYCSLFALIVIFMFSFMRLGVALFAGKSNLMEVIDGNDPNINFDTNLNAIRTLTQMSFQNGWSDIMYDSVLSTNYYLTFFFVFFMIGMVWFATGLLFAQILDTFDNETDEIKYIEEQQNQQSQNTDNDNVLLILGTRIKLIFFLLNAVFTIQFQKKFVTYNFFSQVFKSYKKLVYQSNKINTSQVAVNDNTNNEMEAYLKMKQYFIEHYKANADAYTSFASIIQTLLNSSFSFFFSFSNKKIANVVHKYFCDFFWLVNPKDSYSERMLEKTFAQRSVVQRTT</sequence>
<feature type="domain" description="Ion transport" evidence="14">
    <location>
        <begin position="740"/>
        <end position="1022"/>
    </location>
</feature>
<keyword evidence="12" id="KW-0407">Ion channel</keyword>
<protein>
    <recommendedName>
        <fullName evidence="14">Ion transport domain-containing protein</fullName>
    </recommendedName>
</protein>
<evidence type="ECO:0000313" key="16">
    <source>
        <dbReference type="Proteomes" id="UP000023152"/>
    </source>
</evidence>
<feature type="transmembrane region" description="Helical" evidence="13">
    <location>
        <begin position="590"/>
        <end position="612"/>
    </location>
</feature>
<evidence type="ECO:0000256" key="9">
    <source>
        <dbReference type="ARBA" id="ARBA00023065"/>
    </source>
</evidence>
<dbReference type="InterPro" id="IPR005821">
    <property type="entry name" value="Ion_trans_dom"/>
</dbReference>
<reference evidence="15 16" key="1">
    <citation type="journal article" date="2013" name="Curr. Biol.">
        <title>The Genome of the Foraminiferan Reticulomyxa filosa.</title>
        <authorList>
            <person name="Glockner G."/>
            <person name="Hulsmann N."/>
            <person name="Schleicher M."/>
            <person name="Noegel A.A."/>
            <person name="Eichinger L."/>
            <person name="Gallinger C."/>
            <person name="Pawlowski J."/>
            <person name="Sierra R."/>
            <person name="Euteneuer U."/>
            <person name="Pillet L."/>
            <person name="Moustafa A."/>
            <person name="Platzer M."/>
            <person name="Groth M."/>
            <person name="Szafranski K."/>
            <person name="Schliwa M."/>
        </authorList>
    </citation>
    <scope>NUCLEOTIDE SEQUENCE [LARGE SCALE GENOMIC DNA]</scope>
</reference>
<keyword evidence="3" id="KW-0109">Calcium transport</keyword>
<evidence type="ECO:0000256" key="6">
    <source>
        <dbReference type="ARBA" id="ARBA00022837"/>
    </source>
</evidence>
<evidence type="ECO:0000256" key="1">
    <source>
        <dbReference type="ARBA" id="ARBA00004141"/>
    </source>
</evidence>
<feature type="transmembrane region" description="Helical" evidence="13">
    <location>
        <begin position="918"/>
        <end position="938"/>
    </location>
</feature>
<keyword evidence="2" id="KW-0813">Transport</keyword>
<feature type="transmembrane region" description="Helical" evidence="13">
    <location>
        <begin position="885"/>
        <end position="906"/>
    </location>
</feature>
<feature type="transmembrane region" description="Helical" evidence="13">
    <location>
        <begin position="762"/>
        <end position="781"/>
    </location>
</feature>
<dbReference type="SUPFAM" id="SSF81324">
    <property type="entry name" value="Voltage-gated potassium channels"/>
    <property type="match status" value="1"/>
</dbReference>
<dbReference type="PANTHER" id="PTHR45628">
    <property type="entry name" value="VOLTAGE-DEPENDENT CALCIUM CHANNEL TYPE A SUBUNIT ALPHA-1"/>
    <property type="match status" value="1"/>
</dbReference>
<gene>
    <name evidence="15" type="ORF">RFI_39045</name>
</gene>
<comment type="subcellular location">
    <subcellularLocation>
        <location evidence="1">Membrane</location>
        <topology evidence="1">Multi-pass membrane protein</topology>
    </subcellularLocation>
</comment>
<keyword evidence="9" id="KW-0406">Ion transport</keyword>
<dbReference type="GO" id="GO:0005891">
    <property type="term" value="C:voltage-gated calcium channel complex"/>
    <property type="evidence" value="ECO:0007669"/>
    <property type="project" value="TreeGrafter"/>
</dbReference>
<keyword evidence="10 13" id="KW-0472">Membrane</keyword>
<evidence type="ECO:0000256" key="12">
    <source>
        <dbReference type="ARBA" id="ARBA00023303"/>
    </source>
</evidence>
<evidence type="ECO:0000256" key="3">
    <source>
        <dbReference type="ARBA" id="ARBA00022568"/>
    </source>
</evidence>
<keyword evidence="5 13" id="KW-0812">Transmembrane</keyword>
<proteinExistence type="predicted"/>
<dbReference type="EMBL" id="ASPP01046645">
    <property type="protein sequence ID" value="ETN98453.1"/>
    <property type="molecule type" value="Genomic_DNA"/>
</dbReference>
<keyword evidence="11" id="KW-0325">Glycoprotein</keyword>
<feature type="transmembrane region" description="Helical" evidence="13">
    <location>
        <begin position="561"/>
        <end position="578"/>
    </location>
</feature>
<evidence type="ECO:0000256" key="13">
    <source>
        <dbReference type="SAM" id="Phobius"/>
    </source>
</evidence>
<keyword evidence="6" id="KW-0106">Calcium</keyword>
<feature type="transmembrane region" description="Helical" evidence="13">
    <location>
        <begin position="530"/>
        <end position="549"/>
    </location>
</feature>
<dbReference type="Gene3D" id="1.10.287.70">
    <property type="match status" value="2"/>
</dbReference>
<dbReference type="AlphaFoldDB" id="X6LAA3"/>